<evidence type="ECO:0000313" key="1">
    <source>
        <dbReference type="EMBL" id="ETI46470.1"/>
    </source>
</evidence>
<keyword evidence="2" id="KW-1185">Reference proteome</keyword>
<evidence type="ECO:0000313" key="2">
    <source>
        <dbReference type="Proteomes" id="UP000018721"/>
    </source>
</evidence>
<dbReference type="EMBL" id="ANIZ01001564">
    <property type="protein sequence ID" value="ETI46470.1"/>
    <property type="molecule type" value="Genomic_DNA"/>
</dbReference>
<sequence length="39" mass="4537">MHQYSATTAVKRRQASTGSITSLELIEHILDSFARYQYY</sequence>
<proteinExistence type="predicted"/>
<accession>V9F4L8</accession>
<organism evidence="1 2">
    <name type="scientific">Phytophthora nicotianae P1569</name>
    <dbReference type="NCBI Taxonomy" id="1317065"/>
    <lineage>
        <taxon>Eukaryota</taxon>
        <taxon>Sar</taxon>
        <taxon>Stramenopiles</taxon>
        <taxon>Oomycota</taxon>
        <taxon>Peronosporomycetes</taxon>
        <taxon>Peronosporales</taxon>
        <taxon>Peronosporaceae</taxon>
        <taxon>Phytophthora</taxon>
    </lineage>
</organism>
<dbReference type="AlphaFoldDB" id="V9F4L8"/>
<dbReference type="Proteomes" id="UP000018721">
    <property type="component" value="Unassembled WGS sequence"/>
</dbReference>
<name>V9F4L8_PHYNI</name>
<comment type="caution">
    <text evidence="1">The sequence shown here is derived from an EMBL/GenBank/DDBJ whole genome shotgun (WGS) entry which is preliminary data.</text>
</comment>
<gene>
    <name evidence="1" type="ORF">F443_09167</name>
</gene>
<dbReference type="HOGENOM" id="CLU_3321161_0_0_1"/>
<protein>
    <submittedName>
        <fullName evidence="1">Uncharacterized protein</fullName>
    </submittedName>
</protein>
<reference evidence="1 2" key="1">
    <citation type="submission" date="2013-11" db="EMBL/GenBank/DDBJ databases">
        <title>The Genome Sequence of Phytophthora parasitica P1569.</title>
        <authorList>
            <consortium name="The Broad Institute Genomics Platform"/>
            <person name="Russ C."/>
            <person name="Tyler B."/>
            <person name="Panabieres F."/>
            <person name="Shan W."/>
            <person name="Tripathy S."/>
            <person name="Grunwald N."/>
            <person name="Machado M."/>
            <person name="Johnson C.S."/>
            <person name="Arredondo F."/>
            <person name="Hong C."/>
            <person name="Coffey M."/>
            <person name="Young S.K."/>
            <person name="Zeng Q."/>
            <person name="Gargeya S."/>
            <person name="Fitzgerald M."/>
            <person name="Abouelleil A."/>
            <person name="Alvarado L."/>
            <person name="Chapman S.B."/>
            <person name="Gainer-Dewar J."/>
            <person name="Goldberg J."/>
            <person name="Griggs A."/>
            <person name="Gujja S."/>
            <person name="Hansen M."/>
            <person name="Howarth C."/>
            <person name="Imamovic A."/>
            <person name="Ireland A."/>
            <person name="Larimer J."/>
            <person name="McCowan C."/>
            <person name="Murphy C."/>
            <person name="Pearson M."/>
            <person name="Poon T.W."/>
            <person name="Priest M."/>
            <person name="Roberts A."/>
            <person name="Saif S."/>
            <person name="Shea T."/>
            <person name="Sykes S."/>
            <person name="Wortman J."/>
            <person name="Nusbaum C."/>
            <person name="Birren B."/>
        </authorList>
    </citation>
    <scope>NUCLEOTIDE SEQUENCE [LARGE SCALE GENOMIC DNA]</scope>
    <source>
        <strain evidence="1 2">P1569</strain>
    </source>
</reference>